<dbReference type="NCBIfam" id="TIGR03446">
    <property type="entry name" value="mycothiol_Mca"/>
    <property type="match status" value="1"/>
</dbReference>
<dbReference type="EMBL" id="BAAAJX010000002">
    <property type="protein sequence ID" value="GAA1492049.1"/>
    <property type="molecule type" value="Genomic_DNA"/>
</dbReference>
<comment type="catalytic activity">
    <reaction evidence="2">
        <text>mycothiol S-conjugate + H2O = an N-acetyl-L-cysteine-S-conjugate + 1D-myo-inositol 2-amino-2-deoxy-alpha-D-glucopyranoside</text>
        <dbReference type="Rhea" id="RHEA:36543"/>
        <dbReference type="ChEBI" id="CHEBI:15377"/>
        <dbReference type="ChEBI" id="CHEBI:58718"/>
        <dbReference type="ChEBI" id="CHEBI:58886"/>
        <dbReference type="ChEBI" id="CHEBI:59633"/>
        <dbReference type="EC" id="3.5.1.115"/>
    </reaction>
</comment>
<evidence type="ECO:0000256" key="1">
    <source>
        <dbReference type="ARBA" id="ARBA00022833"/>
    </source>
</evidence>
<gene>
    <name evidence="2 3" type="primary">mca</name>
    <name evidence="3" type="ORF">GCM10009627_03950</name>
</gene>
<feature type="binding site" evidence="2">
    <location>
        <position position="11"/>
    </location>
    <ligand>
        <name>Zn(2+)</name>
        <dbReference type="ChEBI" id="CHEBI:29105"/>
    </ligand>
</feature>
<comment type="function">
    <text evidence="2">A mycothiol (MSH, N-acetylcysteinyl-glucosaminyl-inositol) S-conjugate amidase, it recycles conjugated MSH to the N-acetyl cysteine conjugate (AcCys S-conjugate, a mercapturic acid) and the MSH precursor. Involved in MSH-dependent detoxification of a number of alkylating agents and antibiotics.</text>
</comment>
<organism evidence="3 4">
    <name type="scientific">Curtobacterium herbarum</name>
    <dbReference type="NCBI Taxonomy" id="150122"/>
    <lineage>
        <taxon>Bacteria</taxon>
        <taxon>Bacillati</taxon>
        <taxon>Actinomycetota</taxon>
        <taxon>Actinomycetes</taxon>
        <taxon>Micrococcales</taxon>
        <taxon>Microbacteriaceae</taxon>
        <taxon>Curtobacterium</taxon>
    </lineage>
</organism>
<feature type="binding site" evidence="2">
    <location>
        <position position="144"/>
    </location>
    <ligand>
        <name>Zn(2+)</name>
        <dbReference type="ChEBI" id="CHEBI:29105"/>
    </ligand>
</feature>
<keyword evidence="1 2" id="KW-0862">Zinc</keyword>
<protein>
    <recommendedName>
        <fullName evidence="2">Mycothiol S-conjugate amidase</fullName>
        <ecNumber evidence="2">3.5.1.115</ecNumber>
    </recommendedName>
</protein>
<feature type="binding site" evidence="2">
    <location>
        <position position="14"/>
    </location>
    <ligand>
        <name>Zn(2+)</name>
        <dbReference type="ChEBI" id="CHEBI:29105"/>
    </ligand>
</feature>
<evidence type="ECO:0000256" key="2">
    <source>
        <dbReference type="HAMAP-Rule" id="MF_01482"/>
    </source>
</evidence>
<dbReference type="Pfam" id="PF02585">
    <property type="entry name" value="PIG-L"/>
    <property type="match status" value="1"/>
</dbReference>
<reference evidence="4" key="1">
    <citation type="journal article" date="2019" name="Int. J. Syst. Evol. Microbiol.">
        <title>The Global Catalogue of Microorganisms (GCM) 10K type strain sequencing project: providing services to taxonomists for standard genome sequencing and annotation.</title>
        <authorList>
            <consortium name="The Broad Institute Genomics Platform"/>
            <consortium name="The Broad Institute Genome Sequencing Center for Infectious Disease"/>
            <person name="Wu L."/>
            <person name="Ma J."/>
        </authorList>
    </citation>
    <scope>NUCLEOTIDE SEQUENCE [LARGE SCALE GENOMIC DNA]</scope>
    <source>
        <strain evidence="4">JCM 12140</strain>
    </source>
</reference>
<dbReference type="Proteomes" id="UP001501742">
    <property type="component" value="Unassembled WGS sequence"/>
</dbReference>
<comment type="similarity">
    <text evidence="2">Belongs to the MshB deacetylase family. Mca subfamily.</text>
</comment>
<dbReference type="EC" id="3.5.1.115" evidence="2"/>
<comment type="cofactor">
    <cofactor evidence="2">
        <name>Zn(2+)</name>
        <dbReference type="ChEBI" id="CHEBI:29105"/>
    </cofactor>
    <text evidence="2">Binds 1 zinc ion per subunit.</text>
</comment>
<dbReference type="RefSeq" id="WP_204609094.1">
    <property type="nucleotide sequence ID" value="NZ_BAAAJX010000002.1"/>
</dbReference>
<keyword evidence="2" id="KW-0479">Metal-binding</keyword>
<keyword evidence="4" id="KW-1185">Reference proteome</keyword>
<accession>A0ABP4K001</accession>
<comment type="subunit">
    <text evidence="2">Monomer.</text>
</comment>
<dbReference type="SUPFAM" id="SSF102588">
    <property type="entry name" value="LmbE-like"/>
    <property type="match status" value="1"/>
</dbReference>
<dbReference type="InterPro" id="IPR003737">
    <property type="entry name" value="GlcNAc_PI_deacetylase-related"/>
</dbReference>
<sequence>MPHRLLAVHAHPDDESSKGAATAAKYVAEGAQVLVVSCTGGEAGDILNEQLSDAAKARAHRDMAGFRRTEMAAAQAALGIDHLWLGYHDSGLPDAEKGETVRPGTFSTVPLEYSTEALVRVIRRFRPHVLVTYDENGGYPHPDHIRTHEVSVAAWHAAADPEQYPDAGPAWSVAKLYYERTMNPRRFSAFHDALREREPENPLLEQLGEWVARFADRPDLATSHVDVHEYFESRDAALRAHASQVPPDSPFFYWPNDLLAEVWPTEDYQLVESRVPTELPESDLFAGIPSEEDAHA</sequence>
<evidence type="ECO:0000313" key="3">
    <source>
        <dbReference type="EMBL" id="GAA1492049.1"/>
    </source>
</evidence>
<dbReference type="Gene3D" id="3.40.50.10320">
    <property type="entry name" value="LmbE-like"/>
    <property type="match status" value="1"/>
</dbReference>
<keyword evidence="2" id="KW-0378">Hydrolase</keyword>
<evidence type="ECO:0000313" key="4">
    <source>
        <dbReference type="Proteomes" id="UP001501742"/>
    </source>
</evidence>
<comment type="caution">
    <text evidence="3">The sequence shown here is derived from an EMBL/GenBank/DDBJ whole genome shotgun (WGS) entry which is preliminary data.</text>
</comment>
<dbReference type="InterPro" id="IPR024078">
    <property type="entry name" value="LmbE-like_dom_sf"/>
</dbReference>
<name>A0ABP4K001_9MICO</name>
<dbReference type="InterPro" id="IPR017811">
    <property type="entry name" value="Mca"/>
</dbReference>
<dbReference type="HAMAP" id="MF_01482">
    <property type="entry name" value="Mca"/>
    <property type="match status" value="1"/>
</dbReference>
<proteinExistence type="inferred from homology"/>
<dbReference type="PANTHER" id="PTHR12993">
    <property type="entry name" value="N-ACETYLGLUCOSAMINYL-PHOSPHATIDYLINOSITOL DE-N-ACETYLASE-RELATED"/>
    <property type="match status" value="1"/>
</dbReference>
<dbReference type="PANTHER" id="PTHR12993:SF11">
    <property type="entry name" value="N-ACETYLGLUCOSAMINYL-PHOSPHATIDYLINOSITOL DE-N-ACETYLASE"/>
    <property type="match status" value="1"/>
</dbReference>